<gene>
    <name evidence="3" type="primary">LOC108006469</name>
</gene>
<dbReference type="RefSeq" id="XP_036673147.3">
    <property type="nucleotide sequence ID" value="XM_036817252.3"/>
</dbReference>
<dbReference type="GeneID" id="108006469"/>
<evidence type="ECO:0008006" key="4">
    <source>
        <dbReference type="Google" id="ProtNLM"/>
    </source>
</evidence>
<accession>A0AB40A7V8</accession>
<dbReference type="AlphaFoldDB" id="A0AB40A7V8"/>
<feature type="chain" id="PRO_5046096799" description="Secreted protein" evidence="1">
    <location>
        <begin position="20"/>
        <end position="236"/>
    </location>
</feature>
<proteinExistence type="predicted"/>
<organism evidence="2 3">
    <name type="scientific">Drosophila suzukii</name>
    <name type="common">Spotted-wing drosophila fruit fly</name>
    <dbReference type="NCBI Taxonomy" id="28584"/>
    <lineage>
        <taxon>Eukaryota</taxon>
        <taxon>Metazoa</taxon>
        <taxon>Ecdysozoa</taxon>
        <taxon>Arthropoda</taxon>
        <taxon>Hexapoda</taxon>
        <taxon>Insecta</taxon>
        <taxon>Pterygota</taxon>
        <taxon>Neoptera</taxon>
        <taxon>Endopterygota</taxon>
        <taxon>Diptera</taxon>
        <taxon>Brachycera</taxon>
        <taxon>Muscomorpha</taxon>
        <taxon>Ephydroidea</taxon>
        <taxon>Drosophilidae</taxon>
        <taxon>Drosophila</taxon>
        <taxon>Sophophora</taxon>
    </lineage>
</organism>
<sequence length="236" mass="25536">MMSQTIGVFGLLFLTLANCQVIRVETDTTNYGPVSMVVDNLAEIAVDVSDETTAQLEGKINRTQQDIAGNIEVLTANALAQLSDVIFETNQILVANPDCNVAWSLDDLNDNVTHQVGGCMGGLGDLLENFRLEGQLALERVQELVQEMAQLPAKCQMLGTSPLNPVASAGGSVCFINAMAEINKGMAQSLHNASLLLVQTHQTTEDQVEQAQRCCATVVQQVGDYLHEEQDQCQQQ</sequence>
<keyword evidence="1" id="KW-0732">Signal</keyword>
<evidence type="ECO:0000313" key="2">
    <source>
        <dbReference type="Proteomes" id="UP001652628"/>
    </source>
</evidence>
<feature type="signal peptide" evidence="1">
    <location>
        <begin position="1"/>
        <end position="19"/>
    </location>
</feature>
<protein>
    <recommendedName>
        <fullName evidence="4">Secreted protein</fullName>
    </recommendedName>
</protein>
<evidence type="ECO:0000313" key="3">
    <source>
        <dbReference type="RefSeq" id="XP_036673147.3"/>
    </source>
</evidence>
<dbReference type="Proteomes" id="UP001652628">
    <property type="component" value="Chromosome 3"/>
</dbReference>
<keyword evidence="2" id="KW-1185">Reference proteome</keyword>
<name>A0AB40A7V8_DROSZ</name>
<evidence type="ECO:0000256" key="1">
    <source>
        <dbReference type="SAM" id="SignalP"/>
    </source>
</evidence>
<reference evidence="3" key="1">
    <citation type="submission" date="2025-08" db="UniProtKB">
        <authorList>
            <consortium name="RefSeq"/>
        </authorList>
    </citation>
    <scope>IDENTIFICATION</scope>
</reference>